<accession>A0A2V4DQM3</accession>
<evidence type="ECO:0000313" key="2">
    <source>
        <dbReference type="Proteomes" id="UP000247483"/>
    </source>
</evidence>
<dbReference type="Proteomes" id="UP000247483">
    <property type="component" value="Unassembled WGS sequence"/>
</dbReference>
<organism evidence="1 2">
    <name type="scientific">Gilliamella apicola</name>
    <dbReference type="NCBI Taxonomy" id="1196095"/>
    <lineage>
        <taxon>Bacteria</taxon>
        <taxon>Pseudomonadati</taxon>
        <taxon>Pseudomonadota</taxon>
        <taxon>Gammaproteobacteria</taxon>
        <taxon>Orbales</taxon>
        <taxon>Orbaceae</taxon>
        <taxon>Gilliamella</taxon>
    </lineage>
</organism>
<evidence type="ECO:0000313" key="1">
    <source>
        <dbReference type="EMBL" id="PXZ02518.1"/>
    </source>
</evidence>
<gene>
    <name evidence="1" type="ORF">DKK79_13685</name>
</gene>
<proteinExistence type="predicted"/>
<protein>
    <recommendedName>
        <fullName evidence="3">Lipoprotein</fullName>
    </recommendedName>
</protein>
<evidence type="ECO:0008006" key="3">
    <source>
        <dbReference type="Google" id="ProtNLM"/>
    </source>
</evidence>
<comment type="caution">
    <text evidence="1">The sequence shown here is derived from an EMBL/GenBank/DDBJ whole genome shotgun (WGS) entry which is preliminary data.</text>
</comment>
<dbReference type="RefSeq" id="WP_110424537.1">
    <property type="nucleotide sequence ID" value="NZ_QGLP01000010.1"/>
</dbReference>
<dbReference type="PROSITE" id="PS51257">
    <property type="entry name" value="PROKAR_LIPOPROTEIN"/>
    <property type="match status" value="1"/>
</dbReference>
<reference evidence="1 2" key="1">
    <citation type="submission" date="2018-05" db="EMBL/GenBank/DDBJ databases">
        <title>Reference genomes for bee gut microbiota database.</title>
        <authorList>
            <person name="Ellegaard K.M."/>
        </authorList>
    </citation>
    <scope>NUCLEOTIDE SEQUENCE [LARGE SCALE GENOMIC DNA]</scope>
    <source>
        <strain evidence="1 2">ESL0177</strain>
    </source>
</reference>
<dbReference type="AlphaFoldDB" id="A0A2V4DQM3"/>
<dbReference type="EMBL" id="QGLP01000010">
    <property type="protein sequence ID" value="PXZ02518.1"/>
    <property type="molecule type" value="Genomic_DNA"/>
</dbReference>
<name>A0A2V4DQM3_9GAMM</name>
<sequence length="451" mass="53250">MKKITIILSVLTLTACGDSSQVKQVKDYVYDNIDSTLTVGNALDNRNICNKMKWDSYKDERDRNIVEYTCEFKKDRPNQFLNLTFSGIAENLKTMFVDKNINITLDDYEKFKTEEERNKNVNYPHYTVYKNYIDAKARSYIEAKTRLVIYEKLKKALLEIEKNDALTRYQENRKYLLSNKETIIKEIREGERYKEVNYLGQHVISWYRQNNVIESIYGSEQGNDGIISYNQFFYDKNSRREAITDIDNKDIAKRTKQIEEDIDSINEILKKHGLNFERFYKNTQYQLNKKVELFDLHDDYYSRLVYLHLLQGNSAKNITLNTKDGKKTLSVKNYQELLAYLEGVENGIVRDIVEKVIDPYNQNLTNEINQFEKLKKDIKTESYQQKIKWVLIGERKPSLMSCELEFKVDGYPPVKSDSSMSSSCFQNAYKSNYVDQIYNQPIMNFINRVAN</sequence>